<dbReference type="RefSeq" id="WP_344546049.1">
    <property type="nucleotide sequence ID" value="NZ_BAAATD010000009.1"/>
</dbReference>
<sequence length="97" mass="10983">MEIIVSGKVYVDPAERDRFVEAHRDIVKQSREQPGCRDLAITADSLEAGRVDIFEHWESEEALERWRAAAPAPTASIAILDDQVLKHEVTNTRPPFD</sequence>
<comment type="caution">
    <text evidence="2">The sequence shown here is derived from an EMBL/GenBank/DDBJ whole genome shotgun (WGS) entry which is preliminary data.</text>
</comment>
<dbReference type="Pfam" id="PF03992">
    <property type="entry name" value="ABM"/>
    <property type="match status" value="1"/>
</dbReference>
<gene>
    <name evidence="2" type="ORF">GCM10010411_62330</name>
</gene>
<evidence type="ECO:0000313" key="2">
    <source>
        <dbReference type="EMBL" id="GAA2618392.1"/>
    </source>
</evidence>
<dbReference type="EMBL" id="BAAATD010000009">
    <property type="protein sequence ID" value="GAA2618392.1"/>
    <property type="molecule type" value="Genomic_DNA"/>
</dbReference>
<name>A0ABN3Q6K3_9ACTN</name>
<dbReference type="SUPFAM" id="SSF54909">
    <property type="entry name" value="Dimeric alpha+beta barrel"/>
    <property type="match status" value="1"/>
</dbReference>
<dbReference type="InterPro" id="IPR007138">
    <property type="entry name" value="ABM_dom"/>
</dbReference>
<evidence type="ECO:0000259" key="1">
    <source>
        <dbReference type="PROSITE" id="PS51725"/>
    </source>
</evidence>
<dbReference type="Proteomes" id="UP001501509">
    <property type="component" value="Unassembled WGS sequence"/>
</dbReference>
<proteinExistence type="predicted"/>
<dbReference type="InterPro" id="IPR011008">
    <property type="entry name" value="Dimeric_a/b-barrel"/>
</dbReference>
<feature type="domain" description="ABM" evidence="1">
    <location>
        <begin position="3"/>
        <end position="96"/>
    </location>
</feature>
<dbReference type="PROSITE" id="PS51725">
    <property type="entry name" value="ABM"/>
    <property type="match status" value="1"/>
</dbReference>
<protein>
    <recommendedName>
        <fullName evidence="1">ABM domain-containing protein</fullName>
    </recommendedName>
</protein>
<reference evidence="2 3" key="1">
    <citation type="journal article" date="2019" name="Int. J. Syst. Evol. Microbiol.">
        <title>The Global Catalogue of Microorganisms (GCM) 10K type strain sequencing project: providing services to taxonomists for standard genome sequencing and annotation.</title>
        <authorList>
            <consortium name="The Broad Institute Genomics Platform"/>
            <consortium name="The Broad Institute Genome Sequencing Center for Infectious Disease"/>
            <person name="Wu L."/>
            <person name="Ma J."/>
        </authorList>
    </citation>
    <scope>NUCLEOTIDE SEQUENCE [LARGE SCALE GENOMIC DNA]</scope>
    <source>
        <strain evidence="2 3">JCM 6833</strain>
    </source>
</reference>
<evidence type="ECO:0000313" key="3">
    <source>
        <dbReference type="Proteomes" id="UP001501509"/>
    </source>
</evidence>
<dbReference type="Gene3D" id="3.30.70.100">
    <property type="match status" value="1"/>
</dbReference>
<accession>A0ABN3Q6K3</accession>
<organism evidence="2 3">
    <name type="scientific">Actinomadura fulvescens</name>
    <dbReference type="NCBI Taxonomy" id="46160"/>
    <lineage>
        <taxon>Bacteria</taxon>
        <taxon>Bacillati</taxon>
        <taxon>Actinomycetota</taxon>
        <taxon>Actinomycetes</taxon>
        <taxon>Streptosporangiales</taxon>
        <taxon>Thermomonosporaceae</taxon>
        <taxon>Actinomadura</taxon>
    </lineage>
</organism>
<keyword evidence="3" id="KW-1185">Reference proteome</keyword>